<evidence type="ECO:0000256" key="3">
    <source>
        <dbReference type="ARBA" id="ARBA00022908"/>
    </source>
</evidence>
<dbReference type="Pfam" id="PF14659">
    <property type="entry name" value="Phage_int_SAM_3"/>
    <property type="match status" value="1"/>
</dbReference>
<evidence type="ECO:0000256" key="1">
    <source>
        <dbReference type="ARBA" id="ARBA00003283"/>
    </source>
</evidence>
<feature type="compositionally biased region" description="Basic residues" evidence="6">
    <location>
        <begin position="415"/>
        <end position="424"/>
    </location>
</feature>
<dbReference type="InterPro" id="IPR050090">
    <property type="entry name" value="Tyrosine_recombinase_XerCD"/>
</dbReference>
<proteinExistence type="inferred from homology"/>
<evidence type="ECO:0000313" key="9">
    <source>
        <dbReference type="Proteomes" id="UP000886861"/>
    </source>
</evidence>
<evidence type="ECO:0000256" key="5">
    <source>
        <dbReference type="ARBA" id="ARBA00023172"/>
    </source>
</evidence>
<feature type="domain" description="Tyr recombinase" evidence="7">
    <location>
        <begin position="188"/>
        <end position="398"/>
    </location>
</feature>
<dbReference type="InterPro" id="IPR002104">
    <property type="entry name" value="Integrase_catalytic"/>
</dbReference>
<dbReference type="GO" id="GO:0015074">
    <property type="term" value="P:DNA integration"/>
    <property type="evidence" value="ECO:0007669"/>
    <property type="project" value="UniProtKB-KW"/>
</dbReference>
<feature type="region of interest" description="Disordered" evidence="6">
    <location>
        <begin position="404"/>
        <end position="424"/>
    </location>
</feature>
<reference evidence="8" key="1">
    <citation type="submission" date="2020-10" db="EMBL/GenBank/DDBJ databases">
        <authorList>
            <person name="Gilroy R."/>
        </authorList>
    </citation>
    <scope>NUCLEOTIDE SEQUENCE</scope>
    <source>
        <strain evidence="8">CHK186-9395</strain>
    </source>
</reference>
<evidence type="ECO:0000256" key="6">
    <source>
        <dbReference type="SAM" id="MobiDB-lite"/>
    </source>
</evidence>
<dbReference type="Proteomes" id="UP000886861">
    <property type="component" value="Unassembled WGS sequence"/>
</dbReference>
<dbReference type="Gene3D" id="1.10.150.130">
    <property type="match status" value="1"/>
</dbReference>
<keyword evidence="3" id="KW-0229">DNA integration</keyword>
<evidence type="ECO:0000259" key="7">
    <source>
        <dbReference type="PROSITE" id="PS51898"/>
    </source>
</evidence>
<dbReference type="PANTHER" id="PTHR30349:SF64">
    <property type="entry name" value="PROPHAGE INTEGRASE INTD-RELATED"/>
    <property type="match status" value="1"/>
</dbReference>
<comment type="similarity">
    <text evidence="2">Belongs to the 'phage' integrase family.</text>
</comment>
<dbReference type="Gene3D" id="1.10.443.10">
    <property type="entry name" value="Intergrase catalytic core"/>
    <property type="match status" value="1"/>
</dbReference>
<accession>A0A9D1NF69</accession>
<dbReference type="PANTHER" id="PTHR30349">
    <property type="entry name" value="PHAGE INTEGRASE-RELATED"/>
    <property type="match status" value="1"/>
</dbReference>
<name>A0A9D1NF69_9FIRM</name>
<dbReference type="Pfam" id="PF00589">
    <property type="entry name" value="Phage_integrase"/>
    <property type="match status" value="1"/>
</dbReference>
<dbReference type="GO" id="GO:0003677">
    <property type="term" value="F:DNA binding"/>
    <property type="evidence" value="ECO:0007669"/>
    <property type="project" value="UniProtKB-KW"/>
</dbReference>
<keyword evidence="5" id="KW-0233">DNA recombination</keyword>
<comment type="function">
    <text evidence="1">Site-specific tyrosine recombinase, which acts by catalyzing the cutting and rejoining of the recombining DNA molecules.</text>
</comment>
<evidence type="ECO:0000256" key="2">
    <source>
        <dbReference type="ARBA" id="ARBA00008857"/>
    </source>
</evidence>
<reference evidence="8" key="2">
    <citation type="journal article" date="2021" name="PeerJ">
        <title>Extensive microbial diversity within the chicken gut microbiome revealed by metagenomics and culture.</title>
        <authorList>
            <person name="Gilroy R."/>
            <person name="Ravi A."/>
            <person name="Getino M."/>
            <person name="Pursley I."/>
            <person name="Horton D.L."/>
            <person name="Alikhan N.F."/>
            <person name="Baker D."/>
            <person name="Gharbi K."/>
            <person name="Hall N."/>
            <person name="Watson M."/>
            <person name="Adriaenssens E.M."/>
            <person name="Foster-Nyarko E."/>
            <person name="Jarju S."/>
            <person name="Secka A."/>
            <person name="Antonio M."/>
            <person name="Oren A."/>
            <person name="Chaudhuri R.R."/>
            <person name="La Ragione R."/>
            <person name="Hildebrand F."/>
            <person name="Pallen M.J."/>
        </authorList>
    </citation>
    <scope>NUCLEOTIDE SEQUENCE</scope>
    <source>
        <strain evidence="8">CHK186-9395</strain>
    </source>
</reference>
<protein>
    <submittedName>
        <fullName evidence="8">Site-specific integrase</fullName>
    </submittedName>
</protein>
<evidence type="ECO:0000256" key="4">
    <source>
        <dbReference type="ARBA" id="ARBA00023125"/>
    </source>
</evidence>
<dbReference type="InterPro" id="IPR010998">
    <property type="entry name" value="Integrase_recombinase_N"/>
</dbReference>
<dbReference type="InterPro" id="IPR004107">
    <property type="entry name" value="Integrase_SAM-like_N"/>
</dbReference>
<organism evidence="8 9">
    <name type="scientific">Candidatus Caccopulliclostridium gallistercoris</name>
    <dbReference type="NCBI Taxonomy" id="2840719"/>
    <lineage>
        <taxon>Bacteria</taxon>
        <taxon>Bacillati</taxon>
        <taxon>Bacillota</taxon>
        <taxon>Clostridia</taxon>
        <taxon>Candidatus Caccopulliclostridium</taxon>
    </lineage>
</organism>
<dbReference type="GO" id="GO:0006310">
    <property type="term" value="P:DNA recombination"/>
    <property type="evidence" value="ECO:0007669"/>
    <property type="project" value="UniProtKB-KW"/>
</dbReference>
<gene>
    <name evidence="8" type="ORF">IAA62_04180</name>
</gene>
<dbReference type="AlphaFoldDB" id="A0A9D1NF69"/>
<dbReference type="SUPFAM" id="SSF56349">
    <property type="entry name" value="DNA breaking-rejoining enzymes"/>
    <property type="match status" value="1"/>
</dbReference>
<dbReference type="CDD" id="cd01189">
    <property type="entry name" value="INT_ICEBs1_C_like"/>
    <property type="match status" value="1"/>
</dbReference>
<dbReference type="PROSITE" id="PS51898">
    <property type="entry name" value="TYR_RECOMBINASE"/>
    <property type="match status" value="1"/>
</dbReference>
<keyword evidence="4" id="KW-0238">DNA-binding</keyword>
<dbReference type="InterPro" id="IPR013762">
    <property type="entry name" value="Integrase-like_cat_sf"/>
</dbReference>
<dbReference type="InterPro" id="IPR011010">
    <property type="entry name" value="DNA_brk_join_enz"/>
</dbReference>
<dbReference type="EMBL" id="DVOJ01000015">
    <property type="protein sequence ID" value="HIV01730.1"/>
    <property type="molecule type" value="Genomic_DNA"/>
</dbReference>
<sequence>MARKKKETQRREKSLGSVFKSADGRWRAMINLGRDENGKRIRKQVYYGFSEEEANEAVRKATEQKSQLDNEIFTKKFSGLMMQWLLNEKQNTVTPRSFDNLIINFKNHIEPKLKNVEMHEIDVKILKNLLKSIKSEEVRRKTKYLLNQFLNYAVEEKLIAYNPVMSIDIKTRDTEDAIEKEKVEEKRNKYKALSPAVRKKFFDALPTHPFLNYLCHVAYFSGLRIGELLGLRWQDIDMKNKVLSVEHAITTKPEFDKLGNKLSKKTILSNPKTASSKTKLPMSNILVETLKEWKNIQRTKGRKLKMYLTGQKDFVFCNDDGTMRTYYGTRTILNRFLRNNNLDKYGIHFHAIRHTFGDVLREKNWSIYKIQKMLRHSKVTTTQIYLSMDENPALDLKNDIDEVFDERDEEPENKPKRRNKDFEM</sequence>
<comment type="caution">
    <text evidence="8">The sequence shown here is derived from an EMBL/GenBank/DDBJ whole genome shotgun (WGS) entry which is preliminary data.</text>
</comment>
<evidence type="ECO:0000313" key="8">
    <source>
        <dbReference type="EMBL" id="HIV01730.1"/>
    </source>
</evidence>